<evidence type="ECO:0000313" key="1">
    <source>
        <dbReference type="EMBL" id="TFK31176.1"/>
    </source>
</evidence>
<evidence type="ECO:0000313" key="2">
    <source>
        <dbReference type="Proteomes" id="UP000308652"/>
    </source>
</evidence>
<dbReference type="Proteomes" id="UP000308652">
    <property type="component" value="Unassembled WGS sequence"/>
</dbReference>
<dbReference type="AlphaFoldDB" id="A0A5C3LGZ4"/>
<keyword evidence="2" id="KW-1185">Reference proteome</keyword>
<proteinExistence type="predicted"/>
<dbReference type="EMBL" id="ML213847">
    <property type="protein sequence ID" value="TFK31176.1"/>
    <property type="molecule type" value="Genomic_DNA"/>
</dbReference>
<name>A0A5C3LGZ4_9AGAR</name>
<protein>
    <submittedName>
        <fullName evidence="1">Uncharacterized protein</fullName>
    </submittedName>
</protein>
<gene>
    <name evidence="1" type="ORF">BDQ12DRAFT_729799</name>
</gene>
<reference evidence="1 2" key="1">
    <citation type="journal article" date="2019" name="Nat. Ecol. Evol.">
        <title>Megaphylogeny resolves global patterns of mushroom evolution.</title>
        <authorList>
            <person name="Varga T."/>
            <person name="Krizsan K."/>
            <person name="Foldi C."/>
            <person name="Dima B."/>
            <person name="Sanchez-Garcia M."/>
            <person name="Sanchez-Ramirez S."/>
            <person name="Szollosi G.J."/>
            <person name="Szarkandi J.G."/>
            <person name="Papp V."/>
            <person name="Albert L."/>
            <person name="Andreopoulos W."/>
            <person name="Angelini C."/>
            <person name="Antonin V."/>
            <person name="Barry K.W."/>
            <person name="Bougher N.L."/>
            <person name="Buchanan P."/>
            <person name="Buyck B."/>
            <person name="Bense V."/>
            <person name="Catcheside P."/>
            <person name="Chovatia M."/>
            <person name="Cooper J."/>
            <person name="Damon W."/>
            <person name="Desjardin D."/>
            <person name="Finy P."/>
            <person name="Geml J."/>
            <person name="Haridas S."/>
            <person name="Hughes K."/>
            <person name="Justo A."/>
            <person name="Karasinski D."/>
            <person name="Kautmanova I."/>
            <person name="Kiss B."/>
            <person name="Kocsube S."/>
            <person name="Kotiranta H."/>
            <person name="LaButti K.M."/>
            <person name="Lechner B.E."/>
            <person name="Liimatainen K."/>
            <person name="Lipzen A."/>
            <person name="Lukacs Z."/>
            <person name="Mihaltcheva S."/>
            <person name="Morgado L.N."/>
            <person name="Niskanen T."/>
            <person name="Noordeloos M.E."/>
            <person name="Ohm R.A."/>
            <person name="Ortiz-Santana B."/>
            <person name="Ovrebo C."/>
            <person name="Racz N."/>
            <person name="Riley R."/>
            <person name="Savchenko A."/>
            <person name="Shiryaev A."/>
            <person name="Soop K."/>
            <person name="Spirin V."/>
            <person name="Szebenyi C."/>
            <person name="Tomsovsky M."/>
            <person name="Tulloss R.E."/>
            <person name="Uehling J."/>
            <person name="Grigoriev I.V."/>
            <person name="Vagvolgyi C."/>
            <person name="Papp T."/>
            <person name="Martin F.M."/>
            <person name="Miettinen O."/>
            <person name="Hibbett D.S."/>
            <person name="Nagy L.G."/>
        </authorList>
    </citation>
    <scope>NUCLEOTIDE SEQUENCE [LARGE SCALE GENOMIC DNA]</scope>
    <source>
        <strain evidence="1 2">CBS 166.37</strain>
    </source>
</reference>
<accession>A0A5C3LGZ4</accession>
<organism evidence="1 2">
    <name type="scientific">Crucibulum laeve</name>
    <dbReference type="NCBI Taxonomy" id="68775"/>
    <lineage>
        <taxon>Eukaryota</taxon>
        <taxon>Fungi</taxon>
        <taxon>Dikarya</taxon>
        <taxon>Basidiomycota</taxon>
        <taxon>Agaricomycotina</taxon>
        <taxon>Agaricomycetes</taxon>
        <taxon>Agaricomycetidae</taxon>
        <taxon>Agaricales</taxon>
        <taxon>Agaricineae</taxon>
        <taxon>Nidulariaceae</taxon>
        <taxon>Crucibulum</taxon>
    </lineage>
</organism>
<sequence length="137" mass="15374">MHTRILEFIQFLIIKMQCYSVLRQALLRAQQSATRSTSLTRSSRQICSITRQLPSSLSSVPHPHPSHYILKRIIYMTLPPHSAPTSFPDPSPPDLFYHFLDASTLVRRSLPAFALSFLPTSPAQTNSASIIGEGRQV</sequence>
<dbReference type="OrthoDB" id="5397701at2759"/>